<dbReference type="eggNOG" id="COG1670">
    <property type="taxonomic scope" value="Bacteria"/>
</dbReference>
<dbReference type="InterPro" id="IPR000182">
    <property type="entry name" value="GNAT_dom"/>
</dbReference>
<dbReference type="PANTHER" id="PTHR43792:SF8">
    <property type="entry name" value="[RIBOSOMAL PROTEIN US5]-ALANINE N-ACETYLTRANSFERASE"/>
    <property type="match status" value="1"/>
</dbReference>
<proteinExistence type="inferred from homology"/>
<dbReference type="GO" id="GO:0005840">
    <property type="term" value="C:ribosome"/>
    <property type="evidence" value="ECO:0007669"/>
    <property type="project" value="UniProtKB-KW"/>
</dbReference>
<dbReference type="InterPro" id="IPR051531">
    <property type="entry name" value="N-acetyltransferase"/>
</dbReference>
<dbReference type="RefSeq" id="WP_014271559.1">
    <property type="nucleotide sequence ID" value="NC_016633.1"/>
</dbReference>
<dbReference type="STRING" id="158190.SpiGrapes_2970"/>
<dbReference type="GO" id="GO:0008999">
    <property type="term" value="F:protein-N-terminal-alanine acetyltransferase activity"/>
    <property type="evidence" value="ECO:0007669"/>
    <property type="project" value="TreeGrafter"/>
</dbReference>
<feature type="domain" description="N-acetyltransferase" evidence="4">
    <location>
        <begin position="21"/>
        <end position="180"/>
    </location>
</feature>
<evidence type="ECO:0000256" key="3">
    <source>
        <dbReference type="ARBA" id="ARBA00038502"/>
    </source>
</evidence>
<organism evidence="5 6">
    <name type="scientific">Sphaerochaeta pleomorpha (strain ATCC BAA-1885 / DSM 22778 / Grapes)</name>
    <dbReference type="NCBI Taxonomy" id="158190"/>
    <lineage>
        <taxon>Bacteria</taxon>
        <taxon>Pseudomonadati</taxon>
        <taxon>Spirochaetota</taxon>
        <taxon>Spirochaetia</taxon>
        <taxon>Spirochaetales</taxon>
        <taxon>Sphaerochaetaceae</taxon>
        <taxon>Sphaerochaeta</taxon>
    </lineage>
</organism>
<evidence type="ECO:0000259" key="4">
    <source>
        <dbReference type="PROSITE" id="PS51186"/>
    </source>
</evidence>
<dbReference type="InterPro" id="IPR016181">
    <property type="entry name" value="Acyl_CoA_acyltransferase"/>
</dbReference>
<dbReference type="KEGG" id="sgp:SpiGrapes_2970"/>
<dbReference type="EMBL" id="CP003155">
    <property type="protein sequence ID" value="AEV30720.1"/>
    <property type="molecule type" value="Genomic_DNA"/>
</dbReference>
<evidence type="ECO:0000256" key="2">
    <source>
        <dbReference type="ARBA" id="ARBA00023315"/>
    </source>
</evidence>
<evidence type="ECO:0000256" key="1">
    <source>
        <dbReference type="ARBA" id="ARBA00022679"/>
    </source>
</evidence>
<dbReference type="Proteomes" id="UP000005632">
    <property type="component" value="Chromosome"/>
</dbReference>
<dbReference type="HOGENOM" id="CLU_013985_40_1_12"/>
<dbReference type="GO" id="GO:0005737">
    <property type="term" value="C:cytoplasm"/>
    <property type="evidence" value="ECO:0007669"/>
    <property type="project" value="TreeGrafter"/>
</dbReference>
<gene>
    <name evidence="5" type="ordered locus">SpiGrapes_2970</name>
</gene>
<dbReference type="PANTHER" id="PTHR43792">
    <property type="entry name" value="GNAT FAMILY, PUTATIVE (AFU_ORTHOLOGUE AFUA_3G00765)-RELATED-RELATED"/>
    <property type="match status" value="1"/>
</dbReference>
<dbReference type="Pfam" id="PF13302">
    <property type="entry name" value="Acetyltransf_3"/>
    <property type="match status" value="1"/>
</dbReference>
<accession>G8QXS6</accession>
<keyword evidence="5" id="KW-0687">Ribonucleoprotein</keyword>
<dbReference type="OrthoDB" id="9795206at2"/>
<keyword evidence="6" id="KW-1185">Reference proteome</keyword>
<dbReference type="Gene3D" id="3.40.630.30">
    <property type="match status" value="1"/>
</dbReference>
<dbReference type="AlphaFoldDB" id="G8QXS6"/>
<keyword evidence="1 5" id="KW-0808">Transferase</keyword>
<name>G8QXS6_SPHPG</name>
<dbReference type="PROSITE" id="PS51186">
    <property type="entry name" value="GNAT"/>
    <property type="match status" value="1"/>
</dbReference>
<reference evidence="5 6" key="1">
    <citation type="submission" date="2011-11" db="EMBL/GenBank/DDBJ databases">
        <title>Complete sequence of Spirochaeta sp. grapes.</title>
        <authorList>
            <consortium name="US DOE Joint Genome Institute"/>
            <person name="Lucas S."/>
            <person name="Han J."/>
            <person name="Lapidus A."/>
            <person name="Cheng J.-F."/>
            <person name="Goodwin L."/>
            <person name="Pitluck S."/>
            <person name="Peters L."/>
            <person name="Ovchinnikova G."/>
            <person name="Munk A.C."/>
            <person name="Detter J.C."/>
            <person name="Han C."/>
            <person name="Tapia R."/>
            <person name="Land M."/>
            <person name="Hauser L."/>
            <person name="Kyrpides N."/>
            <person name="Ivanova N."/>
            <person name="Pagani I."/>
            <person name="Ritalahtilisa K."/>
            <person name="Loeffler F."/>
            <person name="Woyke T."/>
        </authorList>
    </citation>
    <scope>NUCLEOTIDE SEQUENCE [LARGE SCALE GENOMIC DNA]</scope>
    <source>
        <strain evidence="6">ATCC BAA-1885 / DSM 22778 / Grapes</strain>
    </source>
</reference>
<comment type="similarity">
    <text evidence="3">Belongs to the acetyltransferase family. RimJ subfamily.</text>
</comment>
<evidence type="ECO:0000313" key="5">
    <source>
        <dbReference type="EMBL" id="AEV30720.1"/>
    </source>
</evidence>
<protein>
    <submittedName>
        <fullName evidence="5">Acetyltransferase, ribosomal protein N-acetylase</fullName>
    </submittedName>
</protein>
<keyword evidence="2" id="KW-0012">Acyltransferase</keyword>
<evidence type="ECO:0000313" key="6">
    <source>
        <dbReference type="Proteomes" id="UP000005632"/>
    </source>
</evidence>
<dbReference type="SUPFAM" id="SSF55729">
    <property type="entry name" value="Acyl-CoA N-acyltransferases (Nat)"/>
    <property type="match status" value="1"/>
</dbReference>
<sequence>MHKLFETERLSAFVLDQSGGRQLLSYEVRNREFFRQYSIARNDSYFTHANFLSVCENQHTLFEQNRKLPLVFVMKGKGKIVATVNLNEIVYGVFRSCTIGYSVDAELIRRGIGKEAVSKVVEYAFDTLLLHRIEANIMPRNEASLALATSLGFCNEGLSKKYLYINGKWEDHVNMVLINDKLDMQKIH</sequence>
<keyword evidence="5" id="KW-0689">Ribosomal protein</keyword>